<dbReference type="CDD" id="cd04301">
    <property type="entry name" value="NAT_SF"/>
    <property type="match status" value="1"/>
</dbReference>
<organism evidence="2 3">
    <name type="scientific">Metabacillus idriensis</name>
    <dbReference type="NCBI Taxonomy" id="324768"/>
    <lineage>
        <taxon>Bacteria</taxon>
        <taxon>Bacillati</taxon>
        <taxon>Bacillota</taxon>
        <taxon>Bacilli</taxon>
        <taxon>Bacillales</taxon>
        <taxon>Bacillaceae</taxon>
        <taxon>Metabacillus</taxon>
    </lineage>
</organism>
<dbReference type="PROSITE" id="PS51186">
    <property type="entry name" value="GNAT"/>
    <property type="match status" value="1"/>
</dbReference>
<evidence type="ECO:0000259" key="1">
    <source>
        <dbReference type="PROSITE" id="PS51186"/>
    </source>
</evidence>
<dbReference type="InterPro" id="IPR016181">
    <property type="entry name" value="Acyl_CoA_acyltransferase"/>
</dbReference>
<dbReference type="AlphaFoldDB" id="A0A6I2M5B3"/>
<dbReference type="InterPro" id="IPR000182">
    <property type="entry name" value="GNAT_dom"/>
</dbReference>
<evidence type="ECO:0000313" key="2">
    <source>
        <dbReference type="EMBL" id="MRX53310.1"/>
    </source>
</evidence>
<dbReference type="PANTHER" id="PTHR43415">
    <property type="entry name" value="SPERMIDINE N(1)-ACETYLTRANSFERASE"/>
    <property type="match status" value="1"/>
</dbReference>
<dbReference type="EMBL" id="WKKF01000001">
    <property type="protein sequence ID" value="MRX53310.1"/>
    <property type="molecule type" value="Genomic_DNA"/>
</dbReference>
<keyword evidence="3" id="KW-1185">Reference proteome</keyword>
<dbReference type="RefSeq" id="WP_070876195.1">
    <property type="nucleotide sequence ID" value="NZ_CAJFZX010000008.1"/>
</dbReference>
<feature type="domain" description="N-acetyltransferase" evidence="1">
    <location>
        <begin position="10"/>
        <end position="173"/>
    </location>
</feature>
<gene>
    <name evidence="2" type="ORF">GJU41_04955</name>
</gene>
<sequence length="183" mass="22083">MKYMLHGERVTLKQLNTDDIPKLFHFVYGEAEPEWKKWDAPYFPLGIMTRKDFEKQKKKEIKDPNPNRLYIYADQRLIGMVTYYWEHQPSKWLEVGIVIYEPANWHSGIGTEALNLWIQHLFEKYKLFRIGLTTWSGNSRMIRVAEKTGMKEEGRIRKCRLYKGVYYDSIKMGMLREEWISRH</sequence>
<comment type="caution">
    <text evidence="2">The sequence shown here is derived from an EMBL/GenBank/DDBJ whole genome shotgun (WGS) entry which is preliminary data.</text>
</comment>
<evidence type="ECO:0000313" key="3">
    <source>
        <dbReference type="Proteomes" id="UP000441585"/>
    </source>
</evidence>
<proteinExistence type="predicted"/>
<protein>
    <submittedName>
        <fullName evidence="2">GNAT family N-acetyltransferase</fullName>
    </submittedName>
</protein>
<keyword evidence="2" id="KW-0808">Transferase</keyword>
<dbReference type="Gene3D" id="3.40.630.30">
    <property type="match status" value="1"/>
</dbReference>
<dbReference type="PANTHER" id="PTHR43415:SF4">
    <property type="entry name" value="N-ACETYLTRANSFERASE DOMAIN-CONTAINING PROTEIN"/>
    <property type="match status" value="1"/>
</dbReference>
<dbReference type="SUPFAM" id="SSF55729">
    <property type="entry name" value="Acyl-CoA N-acyltransferases (Nat)"/>
    <property type="match status" value="1"/>
</dbReference>
<dbReference type="Proteomes" id="UP000441585">
    <property type="component" value="Unassembled WGS sequence"/>
</dbReference>
<reference evidence="2 3" key="1">
    <citation type="submission" date="2019-11" db="EMBL/GenBank/DDBJ databases">
        <title>Bacillus idriensis genome.</title>
        <authorList>
            <person name="Konopka E.N."/>
            <person name="Newman J.D."/>
        </authorList>
    </citation>
    <scope>NUCLEOTIDE SEQUENCE [LARGE SCALE GENOMIC DNA]</scope>
    <source>
        <strain evidence="2 3">DSM 19097</strain>
    </source>
</reference>
<dbReference type="GO" id="GO:0016747">
    <property type="term" value="F:acyltransferase activity, transferring groups other than amino-acyl groups"/>
    <property type="evidence" value="ECO:0007669"/>
    <property type="project" value="InterPro"/>
</dbReference>
<accession>A0A6I2M5B3</accession>
<name>A0A6I2M5B3_9BACI</name>
<dbReference type="Pfam" id="PF13302">
    <property type="entry name" value="Acetyltransf_3"/>
    <property type="match status" value="1"/>
</dbReference>